<reference evidence="1 2" key="1">
    <citation type="journal article" date="2012" name="Nat. Biotechnol.">
        <title>Draft genome sequence of pigeonpea (Cajanus cajan), an orphan legume crop of resource-poor farmers.</title>
        <authorList>
            <person name="Varshney R.K."/>
            <person name="Chen W."/>
            <person name="Li Y."/>
            <person name="Bharti A.K."/>
            <person name="Saxena R.K."/>
            <person name="Schlueter J.A."/>
            <person name="Donoghue M.T."/>
            <person name="Azam S."/>
            <person name="Fan G."/>
            <person name="Whaley A.M."/>
            <person name="Farmer A.D."/>
            <person name="Sheridan J."/>
            <person name="Iwata A."/>
            <person name="Tuteja R."/>
            <person name="Penmetsa R.V."/>
            <person name="Wu W."/>
            <person name="Upadhyaya H.D."/>
            <person name="Yang S.P."/>
            <person name="Shah T."/>
            <person name="Saxena K.B."/>
            <person name="Michael T."/>
            <person name="McCombie W.R."/>
            <person name="Yang B."/>
            <person name="Zhang G."/>
            <person name="Yang H."/>
            <person name="Wang J."/>
            <person name="Spillane C."/>
            <person name="Cook D.R."/>
            <person name="May G.D."/>
            <person name="Xu X."/>
            <person name="Jackson S.A."/>
        </authorList>
    </citation>
    <scope>NUCLEOTIDE SEQUENCE [LARGE SCALE GENOMIC DNA]</scope>
    <source>
        <strain evidence="2">cv. Asha</strain>
    </source>
</reference>
<gene>
    <name evidence="1" type="ORF">KK1_014316</name>
</gene>
<dbReference type="STRING" id="3821.A0A151SVS7"/>
<dbReference type="Proteomes" id="UP000075243">
    <property type="component" value="Chromosome 10"/>
</dbReference>
<proteinExistence type="predicted"/>
<dbReference type="CDD" id="cd09272">
    <property type="entry name" value="RNase_HI_RT_Ty1"/>
    <property type="match status" value="1"/>
</dbReference>
<organism evidence="1 2">
    <name type="scientific">Cajanus cajan</name>
    <name type="common">Pigeon pea</name>
    <name type="synonym">Cajanus indicus</name>
    <dbReference type="NCBI Taxonomy" id="3821"/>
    <lineage>
        <taxon>Eukaryota</taxon>
        <taxon>Viridiplantae</taxon>
        <taxon>Streptophyta</taxon>
        <taxon>Embryophyta</taxon>
        <taxon>Tracheophyta</taxon>
        <taxon>Spermatophyta</taxon>
        <taxon>Magnoliopsida</taxon>
        <taxon>eudicotyledons</taxon>
        <taxon>Gunneridae</taxon>
        <taxon>Pentapetalae</taxon>
        <taxon>rosids</taxon>
        <taxon>fabids</taxon>
        <taxon>Fabales</taxon>
        <taxon>Fabaceae</taxon>
        <taxon>Papilionoideae</taxon>
        <taxon>50 kb inversion clade</taxon>
        <taxon>NPAAA clade</taxon>
        <taxon>indigoferoid/millettioid clade</taxon>
        <taxon>Phaseoleae</taxon>
        <taxon>Cajanus</taxon>
    </lineage>
</organism>
<keyword evidence="2" id="KW-1185">Reference proteome</keyword>
<name>A0A151SVS7_CAJCA</name>
<dbReference type="EMBL" id="CM003612">
    <property type="protein sequence ID" value="KYP58894.1"/>
    <property type="molecule type" value="Genomic_DNA"/>
</dbReference>
<protein>
    <submittedName>
        <fullName evidence="1">Copia protein</fullName>
    </submittedName>
</protein>
<dbReference type="Gramene" id="C.cajan_13893.t">
    <property type="protein sequence ID" value="C.cajan_13893.t.cds1"/>
    <property type="gene ID" value="C.cajan_13893"/>
</dbReference>
<accession>A0A151SVS7</accession>
<evidence type="ECO:0000313" key="2">
    <source>
        <dbReference type="Proteomes" id="UP000075243"/>
    </source>
</evidence>
<sequence length="75" mass="8905">MEQTRVKNCECIDIFYDNSSSIKLSKNPVMHRRTKHIDIRYHYLRDLSSQGVIKLVFYGTQEQVSNIMIKPMKLD</sequence>
<dbReference type="AlphaFoldDB" id="A0A151SVS7"/>
<evidence type="ECO:0000313" key="1">
    <source>
        <dbReference type="EMBL" id="KYP58894.1"/>
    </source>
</evidence>